<dbReference type="InterPro" id="IPR032330">
    <property type="entry name" value="EF-G-binding_C"/>
</dbReference>
<dbReference type="Pfam" id="PF16571">
    <property type="entry name" value="FBP_C"/>
    <property type="match status" value="1"/>
</dbReference>
<accession>A0A848L5L1</accession>
<gene>
    <name evidence="2" type="ORF">HH308_24090</name>
</gene>
<keyword evidence="3" id="KW-1185">Reference proteome</keyword>
<dbReference type="AlphaFoldDB" id="A0A848L5L1"/>
<organism evidence="2 3">
    <name type="scientific">Gordonia asplenii</name>
    <dbReference type="NCBI Taxonomy" id="2725283"/>
    <lineage>
        <taxon>Bacteria</taxon>
        <taxon>Bacillati</taxon>
        <taxon>Actinomycetota</taxon>
        <taxon>Actinomycetes</taxon>
        <taxon>Mycobacteriales</taxon>
        <taxon>Gordoniaceae</taxon>
        <taxon>Gordonia</taxon>
    </lineage>
</organism>
<reference evidence="2 3" key="1">
    <citation type="submission" date="2020-04" db="EMBL/GenBank/DDBJ databases">
        <title>Gordonia sp. nov. TBRC 11910.</title>
        <authorList>
            <person name="Suriyachadkun C."/>
        </authorList>
    </citation>
    <scope>NUCLEOTIDE SEQUENCE [LARGE SCALE GENOMIC DNA]</scope>
    <source>
        <strain evidence="2 3">TBRC 11910</strain>
    </source>
</reference>
<dbReference type="RefSeq" id="WP_170196807.1">
    <property type="nucleotide sequence ID" value="NZ_JABBNB010000033.1"/>
</dbReference>
<comment type="caution">
    <text evidence="2">The sequence shown here is derived from an EMBL/GenBank/DDBJ whole genome shotgun (WGS) entry which is preliminary data.</text>
</comment>
<evidence type="ECO:0000259" key="1">
    <source>
        <dbReference type="Pfam" id="PF16571"/>
    </source>
</evidence>
<proteinExistence type="predicted"/>
<evidence type="ECO:0000313" key="3">
    <source>
        <dbReference type="Proteomes" id="UP000550729"/>
    </source>
</evidence>
<evidence type="ECO:0000313" key="2">
    <source>
        <dbReference type="EMBL" id="NMO04305.1"/>
    </source>
</evidence>
<sequence>MLPATEAELRASFINCSKGEAARLGIPLHLRGDIGGLGGRYSRSVPWEDLDFIGWADPASAGRGYLVVPDGDDLVGIALRYSRSGAAGLRRAQMCSICSTTHGGGGVSLMTALRVGEAGRRGNSVGRHICADFDCSLYARRRKIPPMGRQFREDFDVESRVEQVRTSMAAFVERVRAPEPGR</sequence>
<feature type="domain" description="Elongation factor G-binding protein C-terminal treble-clef zinc-finger" evidence="1">
    <location>
        <begin position="8"/>
        <end position="175"/>
    </location>
</feature>
<name>A0A848L5L1_9ACTN</name>
<dbReference type="EMBL" id="JABBNB010000033">
    <property type="protein sequence ID" value="NMO04305.1"/>
    <property type="molecule type" value="Genomic_DNA"/>
</dbReference>
<protein>
    <submittedName>
        <fullName evidence="2">FBP domain-containing protein</fullName>
    </submittedName>
</protein>
<dbReference type="Proteomes" id="UP000550729">
    <property type="component" value="Unassembled WGS sequence"/>
</dbReference>